<name>A0A0C9WVC0_9AGAR</name>
<accession>A0A0C9WVC0</accession>
<evidence type="ECO:0000313" key="2">
    <source>
        <dbReference type="Proteomes" id="UP000054477"/>
    </source>
</evidence>
<reference evidence="1 2" key="1">
    <citation type="submission" date="2014-04" db="EMBL/GenBank/DDBJ databases">
        <authorList>
            <consortium name="DOE Joint Genome Institute"/>
            <person name="Kuo A."/>
            <person name="Kohler A."/>
            <person name="Nagy L.G."/>
            <person name="Floudas D."/>
            <person name="Copeland A."/>
            <person name="Barry K.W."/>
            <person name="Cichocki N."/>
            <person name="Veneault-Fourrey C."/>
            <person name="LaButti K."/>
            <person name="Lindquist E.A."/>
            <person name="Lipzen A."/>
            <person name="Lundell T."/>
            <person name="Morin E."/>
            <person name="Murat C."/>
            <person name="Sun H."/>
            <person name="Tunlid A."/>
            <person name="Henrissat B."/>
            <person name="Grigoriev I.V."/>
            <person name="Hibbett D.S."/>
            <person name="Martin F."/>
            <person name="Nordberg H.P."/>
            <person name="Cantor M.N."/>
            <person name="Hua S.X."/>
        </authorList>
    </citation>
    <scope>NUCLEOTIDE SEQUENCE [LARGE SCALE GENOMIC DNA]</scope>
    <source>
        <strain evidence="1 2">LaAM-08-1</strain>
    </source>
</reference>
<dbReference type="HOGENOM" id="CLU_1865421_0_0_1"/>
<gene>
    <name evidence="1" type="ORF">K443DRAFT_682344</name>
</gene>
<dbReference type="EMBL" id="KN838723">
    <property type="protein sequence ID" value="KIJ96390.1"/>
    <property type="molecule type" value="Genomic_DNA"/>
</dbReference>
<proteinExistence type="predicted"/>
<protein>
    <submittedName>
        <fullName evidence="1">Uncharacterized protein</fullName>
    </submittedName>
</protein>
<dbReference type="Proteomes" id="UP000054477">
    <property type="component" value="Unassembled WGS sequence"/>
</dbReference>
<sequence>MAIGYTHPDAPAVVCVDQQPISISTQAAPSCSTEPTVNSETVIDSSVNVGDGQKCTRTLRRNGSGTRRVYVIEAVWFYYSHKRVPKSDPKGRDYQDGITPESTGVALVAILLLLHQVLIKGWGVNILSSDVNGGQIL</sequence>
<evidence type="ECO:0000313" key="1">
    <source>
        <dbReference type="EMBL" id="KIJ96390.1"/>
    </source>
</evidence>
<dbReference type="AlphaFoldDB" id="A0A0C9WVC0"/>
<reference evidence="2" key="2">
    <citation type="submission" date="2015-01" db="EMBL/GenBank/DDBJ databases">
        <title>Evolutionary Origins and Diversification of the Mycorrhizal Mutualists.</title>
        <authorList>
            <consortium name="DOE Joint Genome Institute"/>
            <consortium name="Mycorrhizal Genomics Consortium"/>
            <person name="Kohler A."/>
            <person name="Kuo A."/>
            <person name="Nagy L.G."/>
            <person name="Floudas D."/>
            <person name="Copeland A."/>
            <person name="Barry K.W."/>
            <person name="Cichocki N."/>
            <person name="Veneault-Fourrey C."/>
            <person name="LaButti K."/>
            <person name="Lindquist E.A."/>
            <person name="Lipzen A."/>
            <person name="Lundell T."/>
            <person name="Morin E."/>
            <person name="Murat C."/>
            <person name="Riley R."/>
            <person name="Ohm R."/>
            <person name="Sun H."/>
            <person name="Tunlid A."/>
            <person name="Henrissat B."/>
            <person name="Grigoriev I.V."/>
            <person name="Hibbett D.S."/>
            <person name="Martin F."/>
        </authorList>
    </citation>
    <scope>NUCLEOTIDE SEQUENCE [LARGE SCALE GENOMIC DNA]</scope>
    <source>
        <strain evidence="2">LaAM-08-1</strain>
    </source>
</reference>
<organism evidence="1 2">
    <name type="scientific">Laccaria amethystina LaAM-08-1</name>
    <dbReference type="NCBI Taxonomy" id="1095629"/>
    <lineage>
        <taxon>Eukaryota</taxon>
        <taxon>Fungi</taxon>
        <taxon>Dikarya</taxon>
        <taxon>Basidiomycota</taxon>
        <taxon>Agaricomycotina</taxon>
        <taxon>Agaricomycetes</taxon>
        <taxon>Agaricomycetidae</taxon>
        <taxon>Agaricales</taxon>
        <taxon>Agaricineae</taxon>
        <taxon>Hydnangiaceae</taxon>
        <taxon>Laccaria</taxon>
    </lineage>
</organism>
<keyword evidence="2" id="KW-1185">Reference proteome</keyword>